<gene>
    <name evidence="2" type="ORF">PCAL00307_LOCUS20742</name>
</gene>
<evidence type="ECO:0000313" key="2">
    <source>
        <dbReference type="EMBL" id="CAE0705294.1"/>
    </source>
</evidence>
<proteinExistence type="predicted"/>
<evidence type="ECO:0000256" key="1">
    <source>
        <dbReference type="SAM" id="MobiDB-lite"/>
    </source>
</evidence>
<feature type="region of interest" description="Disordered" evidence="1">
    <location>
        <begin position="48"/>
        <end position="70"/>
    </location>
</feature>
<reference evidence="2" key="1">
    <citation type="submission" date="2021-01" db="EMBL/GenBank/DDBJ databases">
        <authorList>
            <person name="Corre E."/>
            <person name="Pelletier E."/>
            <person name="Niang G."/>
            <person name="Scheremetjew M."/>
            <person name="Finn R."/>
            <person name="Kale V."/>
            <person name="Holt S."/>
            <person name="Cochrane G."/>
            <person name="Meng A."/>
            <person name="Brown T."/>
            <person name="Cohen L."/>
        </authorList>
    </citation>
    <scope>NUCLEOTIDE SEQUENCE</scope>
    <source>
        <strain evidence="2">CCMP1756</strain>
    </source>
</reference>
<protein>
    <submittedName>
        <fullName evidence="2">Uncharacterized protein</fullName>
    </submittedName>
</protein>
<name>A0A7S4A6F6_9STRA</name>
<dbReference type="EMBL" id="HBIW01024038">
    <property type="protein sequence ID" value="CAE0705294.1"/>
    <property type="molecule type" value="Transcribed_RNA"/>
</dbReference>
<feature type="compositionally biased region" description="Low complexity" evidence="1">
    <location>
        <begin position="48"/>
        <end position="60"/>
    </location>
</feature>
<sequence length="127" mass="13266">MAVPTLFASRLATIMGRRGAKKLVAGTRAVRGASAAVLGARALSKGASSRAHSTAASHEAPFCLASPPPADPEALRSRWREEALSLLATPSTSPDDDRSRWREQCLAIAGGAEAPPRDSHELGGYFS</sequence>
<accession>A0A7S4A6F6</accession>
<dbReference type="AlphaFoldDB" id="A0A7S4A6F6"/>
<organism evidence="2">
    <name type="scientific">Pelagomonas calceolata</name>
    <dbReference type="NCBI Taxonomy" id="35677"/>
    <lineage>
        <taxon>Eukaryota</taxon>
        <taxon>Sar</taxon>
        <taxon>Stramenopiles</taxon>
        <taxon>Ochrophyta</taxon>
        <taxon>Pelagophyceae</taxon>
        <taxon>Pelagomonadales</taxon>
        <taxon>Pelagomonadaceae</taxon>
        <taxon>Pelagomonas</taxon>
    </lineage>
</organism>